<sequence length="109" mass="11606">MAQPIPAREGDPGSDSCDRTGAEGLSGGNWMVVRVAPGTPGRQWPAGRSSRPFLIFELSPPSGGVGPRRVGFGTPPRALDVRYLVDSASSHMLVSKIKPCMSKYKQLVL</sequence>
<accession>A0AAD6MSM0</accession>
<evidence type="ECO:0000313" key="2">
    <source>
        <dbReference type="EMBL" id="KAJ5710285.1"/>
    </source>
</evidence>
<evidence type="ECO:0000313" key="3">
    <source>
        <dbReference type="Proteomes" id="UP001215712"/>
    </source>
</evidence>
<proteinExistence type="predicted"/>
<organism evidence="2 3">
    <name type="scientific">Penicillium malachiteum</name>
    <dbReference type="NCBI Taxonomy" id="1324776"/>
    <lineage>
        <taxon>Eukaryota</taxon>
        <taxon>Fungi</taxon>
        <taxon>Dikarya</taxon>
        <taxon>Ascomycota</taxon>
        <taxon>Pezizomycotina</taxon>
        <taxon>Eurotiomycetes</taxon>
        <taxon>Eurotiomycetidae</taxon>
        <taxon>Eurotiales</taxon>
        <taxon>Aspergillaceae</taxon>
        <taxon>Penicillium</taxon>
    </lineage>
</organism>
<keyword evidence="3" id="KW-1185">Reference proteome</keyword>
<reference evidence="2" key="1">
    <citation type="journal article" date="2023" name="IMA Fungus">
        <title>Comparative genomic study of the Penicillium genus elucidates a diverse pangenome and 15 lateral gene transfer events.</title>
        <authorList>
            <person name="Petersen C."/>
            <person name="Sorensen T."/>
            <person name="Nielsen M.R."/>
            <person name="Sondergaard T.E."/>
            <person name="Sorensen J.L."/>
            <person name="Fitzpatrick D.A."/>
            <person name="Frisvad J.C."/>
            <person name="Nielsen K.L."/>
        </authorList>
    </citation>
    <scope>NUCLEOTIDE SEQUENCE</scope>
    <source>
        <strain evidence="2">IBT 17514</strain>
    </source>
</reference>
<comment type="caution">
    <text evidence="2">The sequence shown here is derived from an EMBL/GenBank/DDBJ whole genome shotgun (WGS) entry which is preliminary data.</text>
</comment>
<protein>
    <submittedName>
        <fullName evidence="2">Uncharacterized protein</fullName>
    </submittedName>
</protein>
<dbReference type="EMBL" id="JAQJAN010000014">
    <property type="protein sequence ID" value="KAJ5710285.1"/>
    <property type="molecule type" value="Genomic_DNA"/>
</dbReference>
<name>A0AAD6MSM0_9EURO</name>
<gene>
    <name evidence="2" type="ORF">N7493_009322</name>
</gene>
<evidence type="ECO:0000256" key="1">
    <source>
        <dbReference type="SAM" id="MobiDB-lite"/>
    </source>
</evidence>
<feature type="compositionally biased region" description="Basic and acidic residues" evidence="1">
    <location>
        <begin position="8"/>
        <end position="21"/>
    </location>
</feature>
<dbReference type="Proteomes" id="UP001215712">
    <property type="component" value="Unassembled WGS sequence"/>
</dbReference>
<reference evidence="2" key="2">
    <citation type="submission" date="2023-01" db="EMBL/GenBank/DDBJ databases">
        <authorList>
            <person name="Petersen C."/>
        </authorList>
    </citation>
    <scope>NUCLEOTIDE SEQUENCE</scope>
    <source>
        <strain evidence="2">IBT 17514</strain>
    </source>
</reference>
<dbReference type="AlphaFoldDB" id="A0AAD6MSM0"/>
<feature type="region of interest" description="Disordered" evidence="1">
    <location>
        <begin position="1"/>
        <end position="26"/>
    </location>
</feature>